<accession>A0A919R8M6</accession>
<keyword evidence="2" id="KW-0732">Signal</keyword>
<reference evidence="3" key="1">
    <citation type="submission" date="2021-01" db="EMBL/GenBank/DDBJ databases">
        <title>Whole genome shotgun sequence of Sphaerisporangium rufum NBRC 109079.</title>
        <authorList>
            <person name="Komaki H."/>
            <person name="Tamura T."/>
        </authorList>
    </citation>
    <scope>NUCLEOTIDE SEQUENCE</scope>
    <source>
        <strain evidence="3">NBRC 109079</strain>
    </source>
</reference>
<feature type="region of interest" description="Disordered" evidence="1">
    <location>
        <begin position="78"/>
        <end position="121"/>
    </location>
</feature>
<protein>
    <recommendedName>
        <fullName evidence="5">Secreted protein</fullName>
    </recommendedName>
</protein>
<evidence type="ECO:0008006" key="5">
    <source>
        <dbReference type="Google" id="ProtNLM"/>
    </source>
</evidence>
<evidence type="ECO:0000313" key="3">
    <source>
        <dbReference type="EMBL" id="GII81439.1"/>
    </source>
</evidence>
<gene>
    <name evidence="3" type="ORF">Sru01_64210</name>
</gene>
<organism evidence="3 4">
    <name type="scientific">Sphaerisporangium rufum</name>
    <dbReference type="NCBI Taxonomy" id="1381558"/>
    <lineage>
        <taxon>Bacteria</taxon>
        <taxon>Bacillati</taxon>
        <taxon>Actinomycetota</taxon>
        <taxon>Actinomycetes</taxon>
        <taxon>Streptosporangiales</taxon>
        <taxon>Streptosporangiaceae</taxon>
        <taxon>Sphaerisporangium</taxon>
    </lineage>
</organism>
<dbReference type="Proteomes" id="UP000655287">
    <property type="component" value="Unassembled WGS sequence"/>
</dbReference>
<proteinExistence type="predicted"/>
<evidence type="ECO:0000256" key="2">
    <source>
        <dbReference type="SAM" id="SignalP"/>
    </source>
</evidence>
<feature type="signal peptide" evidence="2">
    <location>
        <begin position="1"/>
        <end position="23"/>
    </location>
</feature>
<comment type="caution">
    <text evidence="3">The sequence shown here is derived from an EMBL/GenBank/DDBJ whole genome shotgun (WGS) entry which is preliminary data.</text>
</comment>
<feature type="compositionally biased region" description="Low complexity" evidence="1">
    <location>
        <begin position="78"/>
        <end position="89"/>
    </location>
</feature>
<feature type="chain" id="PRO_5037172496" description="Secreted protein" evidence="2">
    <location>
        <begin position="24"/>
        <end position="121"/>
    </location>
</feature>
<name>A0A919R8M6_9ACTN</name>
<dbReference type="EMBL" id="BOOU01000097">
    <property type="protein sequence ID" value="GII81439.1"/>
    <property type="molecule type" value="Genomic_DNA"/>
</dbReference>
<keyword evidence="4" id="KW-1185">Reference proteome</keyword>
<dbReference type="RefSeq" id="WP_203993689.1">
    <property type="nucleotide sequence ID" value="NZ_BOOU01000097.1"/>
</dbReference>
<sequence>MRSRLPAVLVLLLSILLPGPVPGGGHPARPAPAVIAESGAAAPAGAWGGPAAHAGHDAILPRLHSAAGATAIPTWPAVPPAATGPAPHAGRSFTITSGPCARRPCPAARPAPARAPPSTTR</sequence>
<evidence type="ECO:0000313" key="4">
    <source>
        <dbReference type="Proteomes" id="UP000655287"/>
    </source>
</evidence>
<dbReference type="AlphaFoldDB" id="A0A919R8M6"/>
<evidence type="ECO:0000256" key="1">
    <source>
        <dbReference type="SAM" id="MobiDB-lite"/>
    </source>
</evidence>